<dbReference type="Proteomes" id="UP001161390">
    <property type="component" value="Unassembled WGS sequence"/>
</dbReference>
<dbReference type="EMBL" id="BSNJ01000001">
    <property type="protein sequence ID" value="GLQ19669.1"/>
    <property type="molecule type" value="Genomic_DNA"/>
</dbReference>
<proteinExistence type="predicted"/>
<dbReference type="RefSeq" id="WP_284369509.1">
    <property type="nucleotide sequence ID" value="NZ_BSNJ01000001.1"/>
</dbReference>
<sequence>MSKTVKSKRRQTADLQIRLRQTDRELGQLNWELAQELVTLADQANNPEPLIEAVEALRSAKRYYSFEDAPREHALIQQSIADTLLILGRRTGDREALQTARDAYRGAITLASLLSDEALRDALRINYRETQTLLGETLQSAALFRVA</sequence>
<name>A0ABQ5UWK5_9PROT</name>
<reference evidence="1" key="2">
    <citation type="submission" date="2023-01" db="EMBL/GenBank/DDBJ databases">
        <title>Draft genome sequence of Algimonas porphyrae strain NBRC 108216.</title>
        <authorList>
            <person name="Sun Q."/>
            <person name="Mori K."/>
        </authorList>
    </citation>
    <scope>NUCLEOTIDE SEQUENCE</scope>
    <source>
        <strain evidence="1">NBRC 108216</strain>
    </source>
</reference>
<protein>
    <submittedName>
        <fullName evidence="1">Uncharacterized protein</fullName>
    </submittedName>
</protein>
<gene>
    <name evidence="1" type="ORF">GCM10007854_06240</name>
</gene>
<organism evidence="1 2">
    <name type="scientific">Algimonas porphyrae</name>
    <dbReference type="NCBI Taxonomy" id="1128113"/>
    <lineage>
        <taxon>Bacteria</taxon>
        <taxon>Pseudomonadati</taxon>
        <taxon>Pseudomonadota</taxon>
        <taxon>Alphaproteobacteria</taxon>
        <taxon>Maricaulales</taxon>
        <taxon>Robiginitomaculaceae</taxon>
        <taxon>Algimonas</taxon>
    </lineage>
</organism>
<evidence type="ECO:0000313" key="2">
    <source>
        <dbReference type="Proteomes" id="UP001161390"/>
    </source>
</evidence>
<comment type="caution">
    <text evidence="1">The sequence shown here is derived from an EMBL/GenBank/DDBJ whole genome shotgun (WGS) entry which is preliminary data.</text>
</comment>
<keyword evidence="2" id="KW-1185">Reference proteome</keyword>
<evidence type="ECO:0000313" key="1">
    <source>
        <dbReference type="EMBL" id="GLQ19669.1"/>
    </source>
</evidence>
<accession>A0ABQ5UWK5</accession>
<reference evidence="1" key="1">
    <citation type="journal article" date="2014" name="Int. J. Syst. Evol. Microbiol.">
        <title>Complete genome of a new Firmicutes species belonging to the dominant human colonic microbiota ('Ruminococcus bicirculans') reveals two chromosomes and a selective capacity to utilize plant glucans.</title>
        <authorList>
            <consortium name="NISC Comparative Sequencing Program"/>
            <person name="Wegmann U."/>
            <person name="Louis P."/>
            <person name="Goesmann A."/>
            <person name="Henrissat B."/>
            <person name="Duncan S.H."/>
            <person name="Flint H.J."/>
        </authorList>
    </citation>
    <scope>NUCLEOTIDE SEQUENCE</scope>
    <source>
        <strain evidence="1">NBRC 108216</strain>
    </source>
</reference>